<dbReference type="EMBL" id="JAXOVC010000011">
    <property type="protein sequence ID" value="KAK4495760.1"/>
    <property type="molecule type" value="Genomic_DNA"/>
</dbReference>
<gene>
    <name evidence="2" type="ORF">PRZ48_013028</name>
</gene>
<evidence type="ECO:0008006" key="4">
    <source>
        <dbReference type="Google" id="ProtNLM"/>
    </source>
</evidence>
<name>A0ABR0E396_ZASCE</name>
<organism evidence="2 3">
    <name type="scientific">Zasmidium cellare</name>
    <name type="common">Wine cellar mold</name>
    <name type="synonym">Racodium cellare</name>
    <dbReference type="NCBI Taxonomy" id="395010"/>
    <lineage>
        <taxon>Eukaryota</taxon>
        <taxon>Fungi</taxon>
        <taxon>Dikarya</taxon>
        <taxon>Ascomycota</taxon>
        <taxon>Pezizomycotina</taxon>
        <taxon>Dothideomycetes</taxon>
        <taxon>Dothideomycetidae</taxon>
        <taxon>Mycosphaerellales</taxon>
        <taxon>Mycosphaerellaceae</taxon>
        <taxon>Zasmidium</taxon>
    </lineage>
</organism>
<evidence type="ECO:0000313" key="3">
    <source>
        <dbReference type="Proteomes" id="UP001305779"/>
    </source>
</evidence>
<feature type="compositionally biased region" description="Low complexity" evidence="1">
    <location>
        <begin position="169"/>
        <end position="204"/>
    </location>
</feature>
<protein>
    <recommendedName>
        <fullName evidence="4">Apple domain-containing protein</fullName>
    </recommendedName>
</protein>
<proteinExistence type="predicted"/>
<sequence length="857" mass="84190">MQCDKTYAGTVITGGSRKRQAEYTIENCLTACNGVTDCVAVSVLNGACFLLSDVNGYSTQSGAAAALNEVRAEAAGISENAIPSLDPPASSSSPLSTAASTTSTPSAGDATATVSNSPAAQDSTTSTANDSTTSTSSDANPSNTQTTSASVTESSTAPSVGGGNDDSSDSTTSSTASASITSAPSAGASDDQSADTTSSSASGGIESGTATVSESPSSTSSSSPSSGDDTSPETQSSTTASPSPTASEDPIPSSPSNDDGTSTASQATETASSTASESSTATMSEPADSTVSSSPSDDNDSSTGNTLSSPASTTTSTASDAGTATVSESSQSTESSSPSTDDGSSTGTQSATASTTSTISTSSASSTPGSDNALGCSAPTAGVIGGLPAAACGTIFDKSLNDVLGYYSDNVANLANVEAAIIPRLAATGTQKRALTDTIQTLAKDAIRSILLAAEAAVNAIGAALPGDVQSAQAAVADVSNSVAYGAATQTLALKRSPDSVHKVGTQWSFPRRAVHVPAQGLYATGLNTGSPAASGTISLSSSAVLTSLSSALGTAPTLTPSSNQTSAFPTAGTATSGPAANQTVPLSTGAVLPSTSSKLTASTGFVTISPPTNATFGLPPSTSSETISVPLDTALVSSSTFSGNRTIVLSTGAPPTLSTSSPTLAANQTIPSPNATAPAADKVNSALITIRDTTGALQLQPGSDGSLFVSKNDADVSSLSSSSFAWDQTSDVVFGDSSSRLLHYFPSELSSLGASRFRLAGWGDIPIGASLLNLVPFQTDAVSDPVLVAVDSLGNYLWPFVCGLQGQTNKVFLVNDLDNGASILEGSDLVYTIVGGVAQNCAPLALTGNGMTGINA</sequence>
<evidence type="ECO:0000256" key="1">
    <source>
        <dbReference type="SAM" id="MobiDB-lite"/>
    </source>
</evidence>
<dbReference type="Proteomes" id="UP001305779">
    <property type="component" value="Unassembled WGS sequence"/>
</dbReference>
<feature type="region of interest" description="Disordered" evidence="1">
    <location>
        <begin position="556"/>
        <end position="583"/>
    </location>
</feature>
<feature type="compositionally biased region" description="Low complexity" evidence="1">
    <location>
        <begin position="556"/>
        <end position="581"/>
    </location>
</feature>
<feature type="compositionally biased region" description="Low complexity" evidence="1">
    <location>
        <begin position="213"/>
        <end position="248"/>
    </location>
</feature>
<evidence type="ECO:0000313" key="2">
    <source>
        <dbReference type="EMBL" id="KAK4495760.1"/>
    </source>
</evidence>
<keyword evidence="3" id="KW-1185">Reference proteome</keyword>
<feature type="compositionally biased region" description="Low complexity" evidence="1">
    <location>
        <begin position="83"/>
        <end position="113"/>
    </location>
</feature>
<feature type="compositionally biased region" description="Low complexity" evidence="1">
    <location>
        <begin position="261"/>
        <end position="370"/>
    </location>
</feature>
<reference evidence="2 3" key="1">
    <citation type="journal article" date="2023" name="G3 (Bethesda)">
        <title>A chromosome-level genome assembly of Zasmidium syzygii isolated from banana leaves.</title>
        <authorList>
            <person name="van Westerhoven A.C."/>
            <person name="Mehrabi R."/>
            <person name="Talebi R."/>
            <person name="Steentjes M.B.F."/>
            <person name="Corcolon B."/>
            <person name="Chong P.A."/>
            <person name="Kema G.H.J."/>
            <person name="Seidl M.F."/>
        </authorList>
    </citation>
    <scope>NUCLEOTIDE SEQUENCE [LARGE SCALE GENOMIC DNA]</scope>
    <source>
        <strain evidence="2 3">P124</strain>
    </source>
</reference>
<feature type="region of interest" description="Disordered" evidence="1">
    <location>
        <begin position="81"/>
        <end position="371"/>
    </location>
</feature>
<comment type="caution">
    <text evidence="2">The sequence shown here is derived from an EMBL/GenBank/DDBJ whole genome shotgun (WGS) entry which is preliminary data.</text>
</comment>
<accession>A0ABR0E396</accession>
<feature type="compositionally biased region" description="Low complexity" evidence="1">
    <location>
        <begin position="122"/>
        <end position="159"/>
    </location>
</feature>